<dbReference type="Proteomes" id="UP000287651">
    <property type="component" value="Unassembled WGS sequence"/>
</dbReference>
<feature type="compositionally biased region" description="Low complexity" evidence="2">
    <location>
        <begin position="306"/>
        <end position="324"/>
    </location>
</feature>
<feature type="region of interest" description="Disordered" evidence="2">
    <location>
        <begin position="232"/>
        <end position="343"/>
    </location>
</feature>
<dbReference type="EMBL" id="AMZH03002218">
    <property type="protein sequence ID" value="RRT76345.1"/>
    <property type="molecule type" value="Genomic_DNA"/>
</dbReference>
<evidence type="ECO:0000259" key="3">
    <source>
        <dbReference type="Pfam" id="PF08670"/>
    </source>
</evidence>
<dbReference type="AlphaFoldDB" id="A0A427AJC3"/>
<accession>A0A427AJC3</accession>
<dbReference type="PANTHER" id="PTHR45950">
    <property type="entry name" value="HOMEOBOX-LEUCINE ZIPPER PROTEIN ATHB-14"/>
    <property type="match status" value="1"/>
</dbReference>
<gene>
    <name evidence="4" type="ORF">B296_00018592</name>
</gene>
<comment type="caution">
    <text evidence="4">The sequence shown here is derived from an EMBL/GenBank/DDBJ whole genome shotgun (WGS) entry which is preliminary data.</text>
</comment>
<evidence type="ECO:0000256" key="2">
    <source>
        <dbReference type="SAM" id="MobiDB-lite"/>
    </source>
</evidence>
<dbReference type="PANTHER" id="PTHR45950:SF7">
    <property type="entry name" value="HOMEOBOX-LEUCINE ZIPPER PROTEIN ATHB-14"/>
    <property type="match status" value="1"/>
</dbReference>
<protein>
    <recommendedName>
        <fullName evidence="3">MEKHLA domain-containing protein</fullName>
    </recommendedName>
</protein>
<proteinExistence type="predicted"/>
<dbReference type="InterPro" id="IPR013978">
    <property type="entry name" value="MEKHLA"/>
</dbReference>
<dbReference type="InterPro" id="IPR044830">
    <property type="entry name" value="HD-Zip_III"/>
</dbReference>
<feature type="compositionally biased region" description="Basic and acidic residues" evidence="2">
    <location>
        <begin position="244"/>
        <end position="254"/>
    </location>
</feature>
<organism evidence="4 5">
    <name type="scientific">Ensete ventricosum</name>
    <name type="common">Abyssinian banana</name>
    <name type="synonym">Musa ensete</name>
    <dbReference type="NCBI Taxonomy" id="4639"/>
    <lineage>
        <taxon>Eukaryota</taxon>
        <taxon>Viridiplantae</taxon>
        <taxon>Streptophyta</taxon>
        <taxon>Embryophyta</taxon>
        <taxon>Tracheophyta</taxon>
        <taxon>Spermatophyta</taxon>
        <taxon>Magnoliopsida</taxon>
        <taxon>Liliopsida</taxon>
        <taxon>Zingiberales</taxon>
        <taxon>Musaceae</taxon>
        <taxon>Ensete</taxon>
    </lineage>
</organism>
<name>A0A427AJC3_ENSVE</name>
<keyword evidence="1" id="KW-0539">Nucleus</keyword>
<feature type="domain" description="MEKHLA" evidence="3">
    <location>
        <begin position="42"/>
        <end position="142"/>
    </location>
</feature>
<feature type="region of interest" description="Disordered" evidence="2">
    <location>
        <begin position="187"/>
        <end position="208"/>
    </location>
</feature>
<evidence type="ECO:0000313" key="4">
    <source>
        <dbReference type="EMBL" id="RRT76345.1"/>
    </source>
</evidence>
<evidence type="ECO:0000313" key="5">
    <source>
        <dbReference type="Proteomes" id="UP000287651"/>
    </source>
</evidence>
<feature type="compositionally biased region" description="Low complexity" evidence="2">
    <location>
        <begin position="255"/>
        <end position="273"/>
    </location>
</feature>
<dbReference type="Pfam" id="PF08670">
    <property type="entry name" value="MEKHLA"/>
    <property type="match status" value="1"/>
</dbReference>
<reference evidence="4 5" key="1">
    <citation type="journal article" date="2014" name="Agronomy (Basel)">
        <title>A Draft Genome Sequence for Ensete ventricosum, the Drought-Tolerant Tree Against Hunger.</title>
        <authorList>
            <person name="Harrison J."/>
            <person name="Moore K.A."/>
            <person name="Paszkiewicz K."/>
            <person name="Jones T."/>
            <person name="Grant M."/>
            <person name="Ambacheew D."/>
            <person name="Muzemil S."/>
            <person name="Studholme D.J."/>
        </authorList>
    </citation>
    <scope>NUCLEOTIDE SEQUENCE [LARGE SCALE GENOMIC DNA]</scope>
</reference>
<dbReference type="GO" id="GO:0003700">
    <property type="term" value="F:DNA-binding transcription factor activity"/>
    <property type="evidence" value="ECO:0007669"/>
    <property type="project" value="InterPro"/>
</dbReference>
<evidence type="ECO:0000256" key="1">
    <source>
        <dbReference type="ARBA" id="ARBA00023242"/>
    </source>
</evidence>
<sequence length="343" mass="36948">MARQYVRSVVTSVQRVAMAIAPSRPGCQIGVKHPPGSPEAHTLARWISRSYRVHTGAELFQVDSQANDSLLKLLWHHSDAIMCCSLKASHGVAPVFTFSNQAGLDMLETTLIALQDITLENILDDNGRKVLCSEFPKIMQQKERSFHRHKRCGAVPSAAINGRDLPCDVMLLRAPCDDVRDVGRHVVDPSSPSLPDKIRPASAQSKHRIRDPMSLASPYPFKYPSAGLYKTHGGAPPVGPGVRDVPESRKRHETTAVGRPPAAAAARIRGTGTSDLLSSVGRESRGGALSPSRRGGARRGRLVFVLSSSSSSSPTKASLLAPSASERRQQAASTRMTPPPPSK</sequence>